<name>A0A0M2GWL8_9MICO</name>
<evidence type="ECO:0000313" key="2">
    <source>
        <dbReference type="EMBL" id="KJL38139.1"/>
    </source>
</evidence>
<dbReference type="EMBL" id="JYIZ01000056">
    <property type="protein sequence ID" value="KJL38139.1"/>
    <property type="molecule type" value="Genomic_DNA"/>
</dbReference>
<dbReference type="Proteomes" id="UP000033956">
    <property type="component" value="Unassembled WGS sequence"/>
</dbReference>
<accession>A0A0M2GWL8</accession>
<dbReference type="AlphaFoldDB" id="A0A0M2GWL8"/>
<gene>
    <name evidence="2" type="ORF">RS81_03137</name>
</gene>
<keyword evidence="3" id="KW-1185">Reference proteome</keyword>
<sequence length="173" mass="18033">MLPLVALIAVGAALSACTATAPEPTETALFSDEDEAFAAAEATYRAYVDALNAVDLSDPDTFEDVYAWTTGDLNASDRKGLSAYHADGVVVAGDSVITILEPFDISDSLDAVQLAACVDISDVNVFDSEGDSLVDADRPDFQQTTVTLEESTNSETGLLVASISPRTDGTKCG</sequence>
<feature type="chain" id="PRO_5005633551" evidence="1">
    <location>
        <begin position="22"/>
        <end position="173"/>
    </location>
</feature>
<dbReference type="PATRIC" id="fig|92835.4.peg.3166"/>
<protein>
    <submittedName>
        <fullName evidence="2">Uncharacterized protein</fullName>
    </submittedName>
</protein>
<dbReference type="STRING" id="92835.RS81_03137"/>
<keyword evidence="1" id="KW-0732">Signal</keyword>
<comment type="caution">
    <text evidence="2">The sequence shown here is derived from an EMBL/GenBank/DDBJ whole genome shotgun (WGS) entry which is preliminary data.</text>
</comment>
<evidence type="ECO:0000256" key="1">
    <source>
        <dbReference type="SAM" id="SignalP"/>
    </source>
</evidence>
<reference evidence="2 3" key="1">
    <citation type="submission" date="2015-02" db="EMBL/GenBank/DDBJ databases">
        <title>Draft genome sequences of ten Microbacterium spp. with emphasis on heavy metal contaminated environments.</title>
        <authorList>
            <person name="Corretto E."/>
        </authorList>
    </citation>
    <scope>NUCLEOTIDE SEQUENCE [LARGE SCALE GENOMIC DNA]</scope>
    <source>
        <strain evidence="2 3">DSM 12510</strain>
    </source>
</reference>
<feature type="signal peptide" evidence="1">
    <location>
        <begin position="1"/>
        <end position="21"/>
    </location>
</feature>
<organism evidence="2 3">
    <name type="scientific">Microbacterium terrae</name>
    <dbReference type="NCBI Taxonomy" id="69369"/>
    <lineage>
        <taxon>Bacteria</taxon>
        <taxon>Bacillati</taxon>
        <taxon>Actinomycetota</taxon>
        <taxon>Actinomycetes</taxon>
        <taxon>Micrococcales</taxon>
        <taxon>Microbacteriaceae</taxon>
        <taxon>Microbacterium</taxon>
    </lineage>
</organism>
<proteinExistence type="predicted"/>
<evidence type="ECO:0000313" key="3">
    <source>
        <dbReference type="Proteomes" id="UP000033956"/>
    </source>
</evidence>